<dbReference type="Proteomes" id="UP001500822">
    <property type="component" value="Unassembled WGS sequence"/>
</dbReference>
<dbReference type="InterPro" id="IPR043129">
    <property type="entry name" value="ATPase_NBD"/>
</dbReference>
<dbReference type="Pfam" id="PF00012">
    <property type="entry name" value="HSP70"/>
    <property type="match status" value="1"/>
</dbReference>
<evidence type="ECO:0000256" key="3">
    <source>
        <dbReference type="ARBA" id="ARBA00023186"/>
    </source>
</evidence>
<evidence type="ECO:0000256" key="1">
    <source>
        <dbReference type="ARBA" id="ARBA00022741"/>
    </source>
</evidence>
<keyword evidence="3" id="KW-0143">Chaperone</keyword>
<dbReference type="Gene3D" id="3.30.420.40">
    <property type="match status" value="2"/>
</dbReference>
<comment type="similarity">
    <text evidence="4">Belongs to the heat shock protein 70 family.</text>
</comment>
<dbReference type="InterPro" id="IPR013126">
    <property type="entry name" value="Hsp_70_fam"/>
</dbReference>
<sequence>MTVVGFDFGTTNSLVSVVVGGRVIDVTNGEDGGRPYPSVVKYEGERVVVGREAQASLDAVGIGIHGDVVKSPKFLLGQEVVSVGGVDRSPVDIVSHVVKHVRAESLRSARKEDLGNLDQAVVTIPVTMDGERRAALREAFASAGISITQFVHEPLAALYGFIRSAPDSAEMARRLAKRNVLVVDWGGGTLDLTLCRIDESEIRQLRNGGSDSIGGDEFDKVIRDEVVARFRAQSEIASSDAAIREAELRLLQDAEMHKVELSGEIEKATFYRGGYFESGSALHYSLSRQELDEFTRPLISAGIREIESLLDSLSMAVGQVSMCIVVGGMAAMPAIRARLHAMFGPDRVRVPANSATLISQGAAWIAKDQQRLRLAKPIELELARGSRIPLLAAGTEMPLGGSSSTEVLHLYCADPTDGVAKFPVVTPTALSPKPRASEPRTALGMLAVDVDVTAPPLHERLALKVELDDDLVLSLEASSSRTGDRASDSYFDLEFGLELPSTGLDEALSDPEQQDVRAAEVPTGLVIRANLTDDKKDQAAVPGDVLYEHNSAAFARHARPGVTEDQLTEHLYYQPCAVCKRPWGAPECRCGS</sequence>
<evidence type="ECO:0000256" key="4">
    <source>
        <dbReference type="RuleBase" id="RU003322"/>
    </source>
</evidence>
<dbReference type="PANTHER" id="PTHR19375">
    <property type="entry name" value="HEAT SHOCK PROTEIN 70KDA"/>
    <property type="match status" value="1"/>
</dbReference>
<evidence type="ECO:0000256" key="2">
    <source>
        <dbReference type="ARBA" id="ARBA00022840"/>
    </source>
</evidence>
<name>A0ABP8ZJK2_9ACTN</name>
<dbReference type="PRINTS" id="PR00301">
    <property type="entry name" value="HEATSHOCK70"/>
</dbReference>
<gene>
    <name evidence="5" type="ORF">GCM10023217_33720</name>
</gene>
<organism evidence="5 6">
    <name type="scientific">Gordonia alkaliphila</name>
    <dbReference type="NCBI Taxonomy" id="1053547"/>
    <lineage>
        <taxon>Bacteria</taxon>
        <taxon>Bacillati</taxon>
        <taxon>Actinomycetota</taxon>
        <taxon>Actinomycetes</taxon>
        <taxon>Mycobacteriales</taxon>
        <taxon>Gordoniaceae</taxon>
        <taxon>Gordonia</taxon>
    </lineage>
</organism>
<comment type="caution">
    <text evidence="5">The sequence shown here is derived from an EMBL/GenBank/DDBJ whole genome shotgun (WGS) entry which is preliminary data.</text>
</comment>
<evidence type="ECO:0000313" key="5">
    <source>
        <dbReference type="EMBL" id="GAA4758501.1"/>
    </source>
</evidence>
<accession>A0ABP8ZJK2</accession>
<reference evidence="6" key="1">
    <citation type="journal article" date="2019" name="Int. J. Syst. Evol. Microbiol.">
        <title>The Global Catalogue of Microorganisms (GCM) 10K type strain sequencing project: providing services to taxonomists for standard genome sequencing and annotation.</title>
        <authorList>
            <consortium name="The Broad Institute Genomics Platform"/>
            <consortium name="The Broad Institute Genome Sequencing Center for Infectious Disease"/>
            <person name="Wu L."/>
            <person name="Ma J."/>
        </authorList>
    </citation>
    <scope>NUCLEOTIDE SEQUENCE [LARGE SCALE GENOMIC DNA]</scope>
    <source>
        <strain evidence="6">JCM 18077</strain>
    </source>
</reference>
<evidence type="ECO:0008006" key="7">
    <source>
        <dbReference type="Google" id="ProtNLM"/>
    </source>
</evidence>
<dbReference type="SUPFAM" id="SSF53067">
    <property type="entry name" value="Actin-like ATPase domain"/>
    <property type="match status" value="2"/>
</dbReference>
<proteinExistence type="inferred from homology"/>
<dbReference type="Gene3D" id="3.90.640.10">
    <property type="entry name" value="Actin, Chain A, domain 4"/>
    <property type="match status" value="1"/>
</dbReference>
<dbReference type="RefSeq" id="WP_345314397.1">
    <property type="nucleotide sequence ID" value="NZ_BAABIE010000024.1"/>
</dbReference>
<evidence type="ECO:0000313" key="6">
    <source>
        <dbReference type="Proteomes" id="UP001500822"/>
    </source>
</evidence>
<dbReference type="EMBL" id="BAABIE010000024">
    <property type="protein sequence ID" value="GAA4758501.1"/>
    <property type="molecule type" value="Genomic_DNA"/>
</dbReference>
<protein>
    <recommendedName>
        <fullName evidence="7">Hsp70 family protein</fullName>
    </recommendedName>
</protein>
<keyword evidence="2 4" id="KW-0067">ATP-binding</keyword>
<keyword evidence="1 4" id="KW-0547">Nucleotide-binding</keyword>
<keyword evidence="6" id="KW-1185">Reference proteome</keyword>